<proteinExistence type="predicted"/>
<dbReference type="AlphaFoldDB" id="A0A1Q9BXS6"/>
<feature type="compositionally biased region" description="Polar residues" evidence="1">
    <location>
        <begin position="16"/>
        <end position="25"/>
    </location>
</feature>
<keyword evidence="3" id="KW-1185">Reference proteome</keyword>
<evidence type="ECO:0000313" key="2">
    <source>
        <dbReference type="EMBL" id="OLP75492.1"/>
    </source>
</evidence>
<dbReference type="Proteomes" id="UP000186817">
    <property type="component" value="Unassembled WGS sequence"/>
</dbReference>
<dbReference type="OrthoDB" id="419970at2759"/>
<feature type="region of interest" description="Disordered" evidence="1">
    <location>
        <begin position="1"/>
        <end position="99"/>
    </location>
</feature>
<feature type="compositionally biased region" description="Basic and acidic residues" evidence="1">
    <location>
        <begin position="405"/>
        <end position="416"/>
    </location>
</feature>
<feature type="non-terminal residue" evidence="2">
    <location>
        <position position="1008"/>
    </location>
</feature>
<protein>
    <submittedName>
        <fullName evidence="2">Uncharacterized protein</fullName>
    </submittedName>
</protein>
<name>A0A1Q9BXS6_SYMMI</name>
<organism evidence="2 3">
    <name type="scientific">Symbiodinium microadriaticum</name>
    <name type="common">Dinoflagellate</name>
    <name type="synonym">Zooxanthella microadriatica</name>
    <dbReference type="NCBI Taxonomy" id="2951"/>
    <lineage>
        <taxon>Eukaryota</taxon>
        <taxon>Sar</taxon>
        <taxon>Alveolata</taxon>
        <taxon>Dinophyceae</taxon>
        <taxon>Suessiales</taxon>
        <taxon>Symbiodiniaceae</taxon>
        <taxon>Symbiodinium</taxon>
    </lineage>
</organism>
<feature type="region of interest" description="Disordered" evidence="1">
    <location>
        <begin position="347"/>
        <end position="416"/>
    </location>
</feature>
<accession>A0A1Q9BXS6</accession>
<evidence type="ECO:0000256" key="1">
    <source>
        <dbReference type="SAM" id="MobiDB-lite"/>
    </source>
</evidence>
<feature type="compositionally biased region" description="Polar residues" evidence="1">
    <location>
        <begin position="351"/>
        <end position="365"/>
    </location>
</feature>
<sequence>MAGIHEAATLVVPDDPSQQETQTLVVKNGPGADDEQPQADGASKEHPQAGGASSEHPQAEGAPREHPQAEGAPGEHPQAEGGAPIPGQSSRTTAEGGDDQGVQDVQKAIVNFASHHKLDAKAVTKQQVIQSAEGIIYWATKHDDVSARGSHAQAMKRAFKWRQDMGAAYQVLTDAMKVDFRRAWTATKSFDFMTTRRTTTTSFRKRRDEAGKFVTKLQLINILGGCSQPEAVRQAERYMAMCQRPQLKEYCTLYNDWLDTQTYFWVETLICSTNEQQWTNTVTIEATEAVPNSLAEKVIVCKAMRAYAHSMKRPLGSVTEQEVAETKLGIKGYAELYATVAEHIGTPKMDGSNNPPFPSTGNSAVTEGKTKKNKRAKQQEDDQQPAGDDDKENSNPDPTPKKPRKDQTGPRKEKEVKELLAMEQSSDVSMGRIMSEFGKNPADWSWAKELIADYKTYRTEVLRLYADVAGFQSLKVAALSPKESAKVKKEWGEGYVGKLVEFVTVAGPQIQKMAEAAFGIEKMAAAKNQAADFLIAKPKAKAKGKSKASLSFDPMVIQFCGLMQDPVDSSAVDLRTPVKHPVRLASDMIRDELKELKLLGTSKPSKQTVLTFLENDKALGDHYEQHPVTVQALNEGIPRERIVPISVYFDGVQYTKNENFLGFYVTNLRLAVLDFKEIYKILVYRRDSRGRTLTKAFRALGLPKGSRLEPSASLPDVGLFEQLETPFTCKFYVGGEGGRVLHDSPFLRIPGVSLESWNIDILHTFHFGPLSTYITVTLRRMLMDTDIWKPSIVGLDKEEQSKLSLLCLRAELQSHYKLRRQTDPDWANKGSEVWNLTLAMLSDKYLKAKAAETHGLLAFVVSMLTKYELRLSTIGSQQDQLFFELSRHAGQSAMAFDDVMARHGRDISAQTAGEMLMHYDRFIVLCNRAGFPLLPKAHLMYHCIQRAVFQGNPRTYSTYADESYNGAIARVCRSVHRRGWAWAVYRKLQILEAVKAESRTDGGMDGSG</sequence>
<gene>
    <name evidence="2" type="ORF">AK812_SmicGene44697</name>
</gene>
<comment type="caution">
    <text evidence="2">The sequence shown here is derived from an EMBL/GenBank/DDBJ whole genome shotgun (WGS) entry which is preliminary data.</text>
</comment>
<dbReference type="EMBL" id="LSRX01002448">
    <property type="protein sequence ID" value="OLP75492.1"/>
    <property type="molecule type" value="Genomic_DNA"/>
</dbReference>
<feature type="compositionally biased region" description="Acidic residues" evidence="1">
    <location>
        <begin position="381"/>
        <end position="391"/>
    </location>
</feature>
<evidence type="ECO:0000313" key="3">
    <source>
        <dbReference type="Proteomes" id="UP000186817"/>
    </source>
</evidence>
<reference evidence="2 3" key="1">
    <citation type="submission" date="2016-02" db="EMBL/GenBank/DDBJ databases">
        <title>Genome analysis of coral dinoflagellate symbionts highlights evolutionary adaptations to a symbiotic lifestyle.</title>
        <authorList>
            <person name="Aranda M."/>
            <person name="Li Y."/>
            <person name="Liew Y.J."/>
            <person name="Baumgarten S."/>
            <person name="Simakov O."/>
            <person name="Wilson M."/>
            <person name="Piel J."/>
            <person name="Ashoor H."/>
            <person name="Bougouffa S."/>
            <person name="Bajic V.B."/>
            <person name="Ryu T."/>
            <person name="Ravasi T."/>
            <person name="Bayer T."/>
            <person name="Micklem G."/>
            <person name="Kim H."/>
            <person name="Bhak J."/>
            <person name="Lajeunesse T.C."/>
            <person name="Voolstra C.R."/>
        </authorList>
    </citation>
    <scope>NUCLEOTIDE SEQUENCE [LARGE SCALE GENOMIC DNA]</scope>
    <source>
        <strain evidence="2 3">CCMP2467</strain>
    </source>
</reference>